<dbReference type="Proteomes" id="UP000635477">
    <property type="component" value="Unassembled WGS sequence"/>
</dbReference>
<dbReference type="OrthoDB" id="5343483at2759"/>
<sequence length="340" mass="38422">MAIFDIDFGHRPRESLLAKRDRPASSGSTSPVKHVELESPRSLLCSELNHSRKIRRLSPSSPQALESLSLHAIIGKHGRTRLYTNPMEWTSEHLRLLRCQFLSEPISRRLPSPDLWETSVVPGPDDNPWSEADVSPSEGALTAIAYLRGKRKEFDLEYLMRGFGLWPSDCWLTNPALNGPLWQKQNIRFKRMQPLDKLQDPYIVAALIALAQQQRHPIELRTYEVDNVDSAQGDLALDTCQLQPEAKDLYEVFALVTGASDKALHLYHAAIPTTFLDKFDMPSQPSPSPILTIVHNRIALDERIVVLRELETLLGLPLDSQVAQKRQTSQPRDSESDISE</sequence>
<dbReference type="AlphaFoldDB" id="A0A8H4UMN3"/>
<gene>
    <name evidence="1" type="ORF">FZEAL_4405</name>
</gene>
<comment type="caution">
    <text evidence="1">The sequence shown here is derived from an EMBL/GenBank/DDBJ whole genome shotgun (WGS) entry which is preliminary data.</text>
</comment>
<name>A0A8H4UMN3_9HYPO</name>
<organism evidence="1 2">
    <name type="scientific">Fusarium zealandicum</name>
    <dbReference type="NCBI Taxonomy" id="1053134"/>
    <lineage>
        <taxon>Eukaryota</taxon>
        <taxon>Fungi</taxon>
        <taxon>Dikarya</taxon>
        <taxon>Ascomycota</taxon>
        <taxon>Pezizomycotina</taxon>
        <taxon>Sordariomycetes</taxon>
        <taxon>Hypocreomycetidae</taxon>
        <taxon>Hypocreales</taxon>
        <taxon>Nectriaceae</taxon>
        <taxon>Fusarium</taxon>
        <taxon>Fusarium staphyleae species complex</taxon>
    </lineage>
</organism>
<protein>
    <submittedName>
        <fullName evidence="1">Uncharacterized protein</fullName>
    </submittedName>
</protein>
<evidence type="ECO:0000313" key="1">
    <source>
        <dbReference type="EMBL" id="KAF4979364.1"/>
    </source>
</evidence>
<evidence type="ECO:0000313" key="2">
    <source>
        <dbReference type="Proteomes" id="UP000635477"/>
    </source>
</evidence>
<proteinExistence type="predicted"/>
<accession>A0A8H4UMN3</accession>
<dbReference type="EMBL" id="JABEYC010000302">
    <property type="protein sequence ID" value="KAF4979364.1"/>
    <property type="molecule type" value="Genomic_DNA"/>
</dbReference>
<reference evidence="1" key="2">
    <citation type="submission" date="2020-05" db="EMBL/GenBank/DDBJ databases">
        <authorList>
            <person name="Kim H.-S."/>
            <person name="Proctor R.H."/>
            <person name="Brown D.W."/>
        </authorList>
    </citation>
    <scope>NUCLEOTIDE SEQUENCE</scope>
    <source>
        <strain evidence="1">NRRL 22465</strain>
    </source>
</reference>
<reference evidence="1" key="1">
    <citation type="journal article" date="2020" name="BMC Genomics">
        <title>Correction to: Identification and distribution of gene clusters required for synthesis of sphingolipid metabolism inhibitors in diverse species of the filamentous fungus Fusarium.</title>
        <authorList>
            <person name="Kim H.S."/>
            <person name="Lohmar J.M."/>
            <person name="Busman M."/>
            <person name="Brown D.W."/>
            <person name="Naumann T.A."/>
            <person name="Divon H.H."/>
            <person name="Lysoe E."/>
            <person name="Uhlig S."/>
            <person name="Proctor R.H."/>
        </authorList>
    </citation>
    <scope>NUCLEOTIDE SEQUENCE</scope>
    <source>
        <strain evidence="1">NRRL 22465</strain>
    </source>
</reference>
<keyword evidence="2" id="KW-1185">Reference proteome</keyword>